<dbReference type="PRINTS" id="PR01638">
    <property type="entry name" value="MHCCLASSI"/>
</dbReference>
<name>A0A3P9KTQ7_ORYLA</name>
<dbReference type="Proteomes" id="UP000265180">
    <property type="component" value="Chromosome 11"/>
</dbReference>
<feature type="region of interest" description="Disordered" evidence="4">
    <location>
        <begin position="428"/>
        <end position="452"/>
    </location>
</feature>
<reference key="1">
    <citation type="journal article" date="2007" name="Nature">
        <title>The medaka draft genome and insights into vertebrate genome evolution.</title>
        <authorList>
            <person name="Kasahara M."/>
            <person name="Naruse K."/>
            <person name="Sasaki S."/>
            <person name="Nakatani Y."/>
            <person name="Qu W."/>
            <person name="Ahsan B."/>
            <person name="Yamada T."/>
            <person name="Nagayasu Y."/>
            <person name="Doi K."/>
            <person name="Kasai Y."/>
            <person name="Jindo T."/>
            <person name="Kobayashi D."/>
            <person name="Shimada A."/>
            <person name="Toyoda A."/>
            <person name="Kuroki Y."/>
            <person name="Fujiyama A."/>
            <person name="Sasaki T."/>
            <person name="Shimizu A."/>
            <person name="Asakawa S."/>
            <person name="Shimizu N."/>
            <person name="Hashimoto S."/>
            <person name="Yang J."/>
            <person name="Lee Y."/>
            <person name="Matsushima K."/>
            <person name="Sugano S."/>
            <person name="Sakaizumi M."/>
            <person name="Narita T."/>
            <person name="Ohishi K."/>
            <person name="Haga S."/>
            <person name="Ohta F."/>
            <person name="Nomoto H."/>
            <person name="Nogata K."/>
            <person name="Morishita T."/>
            <person name="Endo T."/>
            <person name="Shin-I T."/>
            <person name="Takeda H."/>
            <person name="Morishita S."/>
            <person name="Kohara Y."/>
        </authorList>
    </citation>
    <scope>NUCLEOTIDE SEQUENCE [LARGE SCALE GENOMIC DNA]</scope>
    <source>
        <strain>Hd-rR</strain>
    </source>
</reference>
<reference evidence="8" key="3">
    <citation type="submission" date="2025-08" db="UniProtKB">
        <authorList>
            <consortium name="Ensembl"/>
        </authorList>
    </citation>
    <scope>IDENTIFICATION</scope>
    <source>
        <strain evidence="8">HNI</strain>
    </source>
</reference>
<evidence type="ECO:0000259" key="7">
    <source>
        <dbReference type="PROSITE" id="PS50835"/>
    </source>
</evidence>
<feature type="chain" id="PRO_5018312085" evidence="6">
    <location>
        <begin position="19"/>
        <end position="452"/>
    </location>
</feature>
<feature type="signal peptide" evidence="6">
    <location>
        <begin position="1"/>
        <end position="18"/>
    </location>
</feature>
<dbReference type="PANTHER" id="PTHR16675:SF193">
    <property type="entry name" value="LOC571647 PROTEIN-RELATED"/>
    <property type="match status" value="1"/>
</dbReference>
<evidence type="ECO:0000256" key="2">
    <source>
        <dbReference type="ARBA" id="ARBA00023319"/>
    </source>
</evidence>
<keyword evidence="1" id="KW-0325">Glycoprotein</keyword>
<evidence type="ECO:0000313" key="9">
    <source>
        <dbReference type="Proteomes" id="UP000265180"/>
    </source>
</evidence>
<dbReference type="SMART" id="SM00407">
    <property type="entry name" value="IGc1"/>
    <property type="match status" value="1"/>
</dbReference>
<feature type="compositionally biased region" description="Low complexity" evidence="4">
    <location>
        <begin position="443"/>
        <end position="452"/>
    </location>
</feature>
<dbReference type="InterPro" id="IPR050208">
    <property type="entry name" value="MHC_class-I_related"/>
</dbReference>
<sequence length="452" mass="51233">MFFIAAFFVLGTITSVRSVEHSLTYIYTAFSHPVKLPGIHEFTAMGLLDNRMIDYYDSSVQKKIPKQKWMKERLQPEYWDKGTQSRQSKQQWFKVNIDILINRMRQTSNDTHVLQWMHGCVGKEDDNGNIQFERGMDMYNYDGDDFLRFDDEHQVWVAAADAAFPTKRKWDDVTALKDYTKGYLEKECMEWMKTFLKYSTEQEKVLSTTKPPEVFMFATPANKKSNMVLTCFATGFLPKEITMEIKRDLEGKSRVLSADDGLVSSGVRPNEDETFQRRDHVEILKTDPASYSCRVIHKATNMDVEQAWDHQHPDNDATGIIIGAAAGVVVLIAVGIVAVVIVMLKKKRKPSPSSSTSSMSHVGLTMPPENSEIPNGNSQTGKYFFYYCGTFTPKTCHSRWTEIFLSSFLGNDSYEEIRVPLMNSTESLNSGDSAFGSPKDSRSTSPSSLSSA</sequence>
<feature type="domain" description="Ig-like" evidence="7">
    <location>
        <begin position="212"/>
        <end position="305"/>
    </location>
</feature>
<dbReference type="InterPro" id="IPR003006">
    <property type="entry name" value="Ig/MHC_CS"/>
</dbReference>
<reference evidence="8 9" key="2">
    <citation type="submission" date="2017-04" db="EMBL/GenBank/DDBJ databases">
        <title>CpG methylation of centromeres and impact of large insertions on vertebrate speciation.</title>
        <authorList>
            <person name="Ichikawa K."/>
            <person name="Yoshimura J."/>
            <person name="Morishita S."/>
        </authorList>
    </citation>
    <scope>NUCLEOTIDE SEQUENCE</scope>
    <source>
        <strain evidence="8 9">HNI</strain>
    </source>
</reference>
<dbReference type="FunFam" id="3.30.500.10:FF:000005">
    <property type="entry name" value="MHC class I antigen ZKA transcript variant 1"/>
    <property type="match status" value="1"/>
</dbReference>
<dbReference type="InterPro" id="IPR013783">
    <property type="entry name" value="Ig-like_fold"/>
</dbReference>
<dbReference type="Pfam" id="PF07654">
    <property type="entry name" value="C1-set"/>
    <property type="match status" value="1"/>
</dbReference>
<keyword evidence="5" id="KW-1133">Transmembrane helix</keyword>
<dbReference type="Pfam" id="PF00129">
    <property type="entry name" value="MHC_I"/>
    <property type="match status" value="1"/>
</dbReference>
<protein>
    <submittedName>
        <fullName evidence="8">Major histocompatibility complex class I ZKA</fullName>
    </submittedName>
</protein>
<keyword evidence="5" id="KW-0472">Membrane</keyword>
<dbReference type="Gene3D" id="3.30.500.10">
    <property type="entry name" value="MHC class I-like antigen recognition-like"/>
    <property type="match status" value="1"/>
</dbReference>
<dbReference type="InterPro" id="IPR011161">
    <property type="entry name" value="MHC_I-like_Ag-recog"/>
</dbReference>
<reference evidence="8" key="4">
    <citation type="submission" date="2025-09" db="UniProtKB">
        <authorList>
            <consortium name="Ensembl"/>
        </authorList>
    </citation>
    <scope>IDENTIFICATION</scope>
    <source>
        <strain evidence="8">HNI</strain>
    </source>
</reference>
<dbReference type="Ensembl" id="ENSORLT00020018666.1">
    <property type="protein sequence ID" value="ENSORLP00020011707.1"/>
    <property type="gene ID" value="ENSORLG00020012643.1"/>
</dbReference>
<evidence type="ECO:0000256" key="5">
    <source>
        <dbReference type="SAM" id="Phobius"/>
    </source>
</evidence>
<evidence type="ECO:0000256" key="4">
    <source>
        <dbReference type="SAM" id="MobiDB-lite"/>
    </source>
</evidence>
<dbReference type="InterPro" id="IPR001039">
    <property type="entry name" value="MHC_I_a_a1/a2"/>
</dbReference>
<feature type="transmembrane region" description="Helical" evidence="5">
    <location>
        <begin position="320"/>
        <end position="344"/>
    </location>
</feature>
<accession>A0A3P9KTQ7</accession>
<dbReference type="PROSITE" id="PS00290">
    <property type="entry name" value="IG_MHC"/>
    <property type="match status" value="1"/>
</dbReference>
<dbReference type="PROSITE" id="PS50835">
    <property type="entry name" value="IG_LIKE"/>
    <property type="match status" value="1"/>
</dbReference>
<dbReference type="InterPro" id="IPR003597">
    <property type="entry name" value="Ig_C1-set"/>
</dbReference>
<evidence type="ECO:0000313" key="8">
    <source>
        <dbReference type="Ensembl" id="ENSORLP00020011707.1"/>
    </source>
</evidence>
<dbReference type="SUPFAM" id="SSF48726">
    <property type="entry name" value="Immunoglobulin"/>
    <property type="match status" value="1"/>
</dbReference>
<dbReference type="InterPro" id="IPR011162">
    <property type="entry name" value="MHC_I/II-like_Ag-recog"/>
</dbReference>
<feature type="compositionally biased region" description="Low complexity" evidence="4">
    <location>
        <begin position="351"/>
        <end position="360"/>
    </location>
</feature>
<evidence type="ECO:0000256" key="1">
    <source>
        <dbReference type="ARBA" id="ARBA00023180"/>
    </source>
</evidence>
<dbReference type="InterPro" id="IPR036179">
    <property type="entry name" value="Ig-like_dom_sf"/>
</dbReference>
<comment type="similarity">
    <text evidence="3">Belongs to the MHC class I family.</text>
</comment>
<feature type="region of interest" description="Disordered" evidence="4">
    <location>
        <begin position="349"/>
        <end position="375"/>
    </location>
</feature>
<keyword evidence="6" id="KW-0732">Signal</keyword>
<dbReference type="SUPFAM" id="SSF54452">
    <property type="entry name" value="MHC antigen-recognition domain"/>
    <property type="match status" value="1"/>
</dbReference>
<dbReference type="AlphaFoldDB" id="A0A3P9KTQ7"/>
<dbReference type="PANTHER" id="PTHR16675">
    <property type="entry name" value="MHC CLASS I-RELATED"/>
    <property type="match status" value="1"/>
</dbReference>
<dbReference type="InterPro" id="IPR007110">
    <property type="entry name" value="Ig-like_dom"/>
</dbReference>
<evidence type="ECO:0000256" key="3">
    <source>
        <dbReference type="RuleBase" id="RU004439"/>
    </source>
</evidence>
<proteinExistence type="inferred from homology"/>
<keyword evidence="5" id="KW-0812">Transmembrane</keyword>
<dbReference type="InterPro" id="IPR037055">
    <property type="entry name" value="MHC_I-like_Ag-recog_sf"/>
</dbReference>
<dbReference type="Gene3D" id="2.60.40.10">
    <property type="entry name" value="Immunoglobulins"/>
    <property type="match status" value="1"/>
</dbReference>
<keyword evidence="2" id="KW-0393">Immunoglobulin domain</keyword>
<evidence type="ECO:0000256" key="6">
    <source>
        <dbReference type="SAM" id="SignalP"/>
    </source>
</evidence>
<organism evidence="8 9">
    <name type="scientific">Oryzias latipes</name>
    <name type="common">Japanese rice fish</name>
    <name type="synonym">Japanese killifish</name>
    <dbReference type="NCBI Taxonomy" id="8090"/>
    <lineage>
        <taxon>Eukaryota</taxon>
        <taxon>Metazoa</taxon>
        <taxon>Chordata</taxon>
        <taxon>Craniata</taxon>
        <taxon>Vertebrata</taxon>
        <taxon>Euteleostomi</taxon>
        <taxon>Actinopterygii</taxon>
        <taxon>Neopterygii</taxon>
        <taxon>Teleostei</taxon>
        <taxon>Neoteleostei</taxon>
        <taxon>Acanthomorphata</taxon>
        <taxon>Ovalentaria</taxon>
        <taxon>Atherinomorphae</taxon>
        <taxon>Beloniformes</taxon>
        <taxon>Adrianichthyidae</taxon>
        <taxon>Oryziinae</taxon>
        <taxon>Oryzias</taxon>
    </lineage>
</organism>